<proteinExistence type="predicted"/>
<dbReference type="RefSeq" id="WP_070250416.1">
    <property type="nucleotide sequence ID" value="NZ_LROM01000112.1"/>
</dbReference>
<evidence type="ECO:0000313" key="3">
    <source>
        <dbReference type="Proteomes" id="UP000175989"/>
    </source>
</evidence>
<dbReference type="Proteomes" id="UP000175989">
    <property type="component" value="Unassembled WGS sequence"/>
</dbReference>
<protein>
    <recommendedName>
        <fullName evidence="4">SPOR domain-containing protein</fullName>
    </recommendedName>
</protein>
<evidence type="ECO:0008006" key="4">
    <source>
        <dbReference type="Google" id="ProtNLM"/>
    </source>
</evidence>
<organism evidence="2 3">
    <name type="scientific">Duganella phyllosphaerae</name>
    <dbReference type="NCBI Taxonomy" id="762836"/>
    <lineage>
        <taxon>Bacteria</taxon>
        <taxon>Pseudomonadati</taxon>
        <taxon>Pseudomonadota</taxon>
        <taxon>Betaproteobacteria</taxon>
        <taxon>Burkholderiales</taxon>
        <taxon>Oxalobacteraceae</taxon>
        <taxon>Telluria group</taxon>
        <taxon>Duganella</taxon>
    </lineage>
</organism>
<evidence type="ECO:0000313" key="2">
    <source>
        <dbReference type="EMBL" id="OEZ96199.1"/>
    </source>
</evidence>
<dbReference type="EMBL" id="LROM01000112">
    <property type="protein sequence ID" value="OEZ96199.1"/>
    <property type="molecule type" value="Genomic_DNA"/>
</dbReference>
<name>A0A1E7WDY0_9BURK</name>
<keyword evidence="3" id="KW-1185">Reference proteome</keyword>
<feature type="chain" id="PRO_5009206851" description="SPOR domain-containing protein" evidence="1">
    <location>
        <begin position="21"/>
        <end position="128"/>
    </location>
</feature>
<reference evidence="3" key="1">
    <citation type="journal article" date="2016" name="Front. Microbiol.">
        <title>Molecular Keys to the Janthinobacterium and Duganella spp. Interaction with the Plant Pathogen Fusarium graminearum.</title>
        <authorList>
            <person name="Haack F.S."/>
            <person name="Poehlein A."/>
            <person name="Kroger C."/>
            <person name="Voigt C.A."/>
            <person name="Piepenbring M."/>
            <person name="Bode H.B."/>
            <person name="Daniel R."/>
            <person name="Schafer W."/>
            <person name="Streit W.R."/>
        </authorList>
    </citation>
    <scope>NUCLEOTIDE SEQUENCE [LARGE SCALE GENOMIC DNA]</scope>
    <source>
        <strain evidence="3">T54</strain>
    </source>
</reference>
<gene>
    <name evidence="2" type="ORF">DUPY_39780</name>
</gene>
<dbReference type="PATRIC" id="fig|762836.4.peg.4101"/>
<evidence type="ECO:0000256" key="1">
    <source>
        <dbReference type="SAM" id="SignalP"/>
    </source>
</evidence>
<accession>A0A1E7WDY0</accession>
<feature type="signal peptide" evidence="1">
    <location>
        <begin position="1"/>
        <end position="20"/>
    </location>
</feature>
<keyword evidence="1" id="KW-0732">Signal</keyword>
<dbReference type="AlphaFoldDB" id="A0A1E7WDY0"/>
<comment type="caution">
    <text evidence="2">The sequence shown here is derived from an EMBL/GenBank/DDBJ whole genome shotgun (WGS) entry which is preliminary data.</text>
</comment>
<sequence length="128" mass="13743">MYRRLSLAALLACTLATASAATLPSNLMLPDPGLAVHGIVERWTLTIRLESDDLKALAPCRQLLAERGFAPVLSKMASSNRPQLHFKIEGSKEYAQATTEADDALAAVQQAGCKTVVNWAVVAKPVQK</sequence>